<gene>
    <name evidence="2" type="ORF">PG994_001488</name>
</gene>
<accession>A0ABR1WTM2</accession>
<name>A0ABR1WTM2_9PEZI</name>
<dbReference type="EMBL" id="JAQQWL010000002">
    <property type="protein sequence ID" value="KAK8086514.1"/>
    <property type="molecule type" value="Genomic_DNA"/>
</dbReference>
<dbReference type="Proteomes" id="UP001480595">
    <property type="component" value="Unassembled WGS sequence"/>
</dbReference>
<evidence type="ECO:0000313" key="3">
    <source>
        <dbReference type="Proteomes" id="UP001480595"/>
    </source>
</evidence>
<proteinExistence type="predicted"/>
<comment type="caution">
    <text evidence="2">The sequence shown here is derived from an EMBL/GenBank/DDBJ whole genome shotgun (WGS) entry which is preliminary data.</text>
</comment>
<feature type="compositionally biased region" description="Low complexity" evidence="1">
    <location>
        <begin position="27"/>
        <end position="37"/>
    </location>
</feature>
<sequence length="416" mass="45180">MGGSHGSSLFPHHPDDASSGSLDASVGPLLPNGQPCGPNGGGLNRPRNLLNRPLPNQPWGPIQSRSLLVQYDHYEQSLSQSGQLDQHALDQHALDQHDLGRHDLSQHGHDEQSHDEQGLGQLNQRNHHNPGQRNLPGCRGLDFLVNKVFCMPELRTMILDPLSARNVAALHQATRLPLDQPDARKFMSPLRELGELGDAITALEKSGIEVLLVGKGIRALCDSIRTPGADTSPKAPVVLGLTFAHITNSREEALHQFFAKLHCQLAITHESWCNGDKATYKVRAANRLFPTRESLLLRVTSQVSVLLPSFFTPTYAELFSLAGPVGIPSLVDYTSAAGARVGLEVARASSLWHSATASSQVKDIDGVLLRIAMIENDNPPSDMMLLALCASNPTCHLGAFNQNYYAFGLADCLDRL</sequence>
<feature type="region of interest" description="Disordered" evidence="1">
    <location>
        <begin position="1"/>
        <end position="58"/>
    </location>
</feature>
<feature type="compositionally biased region" description="Basic and acidic residues" evidence="1">
    <location>
        <begin position="101"/>
        <end position="117"/>
    </location>
</feature>
<evidence type="ECO:0000313" key="2">
    <source>
        <dbReference type="EMBL" id="KAK8086514.1"/>
    </source>
</evidence>
<feature type="region of interest" description="Disordered" evidence="1">
    <location>
        <begin position="101"/>
        <end position="135"/>
    </location>
</feature>
<protein>
    <submittedName>
        <fullName evidence="2">Uncharacterized protein</fullName>
    </submittedName>
</protein>
<evidence type="ECO:0000256" key="1">
    <source>
        <dbReference type="SAM" id="MobiDB-lite"/>
    </source>
</evidence>
<keyword evidence="3" id="KW-1185">Reference proteome</keyword>
<dbReference type="GeneID" id="92085960"/>
<organism evidence="2 3">
    <name type="scientific">Apiospora phragmitis</name>
    <dbReference type="NCBI Taxonomy" id="2905665"/>
    <lineage>
        <taxon>Eukaryota</taxon>
        <taxon>Fungi</taxon>
        <taxon>Dikarya</taxon>
        <taxon>Ascomycota</taxon>
        <taxon>Pezizomycotina</taxon>
        <taxon>Sordariomycetes</taxon>
        <taxon>Xylariomycetidae</taxon>
        <taxon>Amphisphaeriales</taxon>
        <taxon>Apiosporaceae</taxon>
        <taxon>Apiospora</taxon>
    </lineage>
</organism>
<feature type="compositionally biased region" description="Low complexity" evidence="1">
    <location>
        <begin position="44"/>
        <end position="54"/>
    </location>
</feature>
<dbReference type="RefSeq" id="XP_066721038.1">
    <property type="nucleotide sequence ID" value="XM_066852897.1"/>
</dbReference>
<reference evidence="2 3" key="1">
    <citation type="submission" date="2023-01" db="EMBL/GenBank/DDBJ databases">
        <title>Analysis of 21 Apiospora genomes using comparative genomics revels a genus with tremendous synthesis potential of carbohydrate active enzymes and secondary metabolites.</title>
        <authorList>
            <person name="Sorensen T."/>
        </authorList>
    </citation>
    <scope>NUCLEOTIDE SEQUENCE [LARGE SCALE GENOMIC DNA]</scope>
    <source>
        <strain evidence="2 3">CBS 135458</strain>
    </source>
</reference>